<evidence type="ECO:0000256" key="3">
    <source>
        <dbReference type="ARBA" id="ARBA00023002"/>
    </source>
</evidence>
<dbReference type="PANTHER" id="PTHR33711">
    <property type="entry name" value="DIOXYGENASE, PUTATIVE (AFU_ORTHOLOGUE AFUA_2G02910)-RELATED"/>
    <property type="match status" value="1"/>
</dbReference>
<dbReference type="EMBL" id="JACFXV010000064">
    <property type="protein sequence ID" value="MBA5778853.1"/>
    <property type="molecule type" value="Genomic_DNA"/>
</dbReference>
<dbReference type="InterPro" id="IPR015889">
    <property type="entry name" value="Intradiol_dOase_core"/>
</dbReference>
<dbReference type="PANTHER" id="PTHR33711:SF9">
    <property type="entry name" value="PROTOCATECHUATE 3,4-DIOXYGENASE ALPHA CHAIN"/>
    <property type="match status" value="1"/>
</dbReference>
<accession>A0A839AGM3</accession>
<comment type="caution">
    <text evidence="6">The sequence shown here is derived from an EMBL/GenBank/DDBJ whole genome shotgun (WGS) entry which is preliminary data.</text>
</comment>
<dbReference type="NCBIfam" id="TIGR02423">
    <property type="entry name" value="protocat_alph"/>
    <property type="match status" value="1"/>
</dbReference>
<reference evidence="6 7" key="1">
    <citation type="submission" date="2020-07" db="EMBL/GenBank/DDBJ databases">
        <title>Stappia sp., F7233, whole genome shotgun sequencing project.</title>
        <authorList>
            <person name="Jiang S."/>
            <person name="Liu Z.W."/>
            <person name="Du Z.J."/>
        </authorList>
    </citation>
    <scope>NUCLEOTIDE SEQUENCE [LARGE SCALE GENOMIC DNA]</scope>
    <source>
        <strain evidence="6 7">F7233</strain>
    </source>
</reference>
<keyword evidence="2 6" id="KW-0223">Dioxygenase</keyword>
<dbReference type="InterPro" id="IPR012786">
    <property type="entry name" value="Protocat_dOase_a"/>
</dbReference>
<comment type="similarity">
    <text evidence="1">Belongs to the intradiol ring-cleavage dioxygenase family.</text>
</comment>
<evidence type="ECO:0000256" key="2">
    <source>
        <dbReference type="ARBA" id="ARBA00022964"/>
    </source>
</evidence>
<organism evidence="6 7">
    <name type="scientific">Stappia albiluteola</name>
    <dbReference type="NCBI Taxonomy" id="2758565"/>
    <lineage>
        <taxon>Bacteria</taxon>
        <taxon>Pseudomonadati</taxon>
        <taxon>Pseudomonadota</taxon>
        <taxon>Alphaproteobacteria</taxon>
        <taxon>Hyphomicrobiales</taxon>
        <taxon>Stappiaceae</taxon>
        <taxon>Stappia</taxon>
    </lineage>
</organism>
<dbReference type="EC" id="1.13.11.3" evidence="6"/>
<evidence type="ECO:0000313" key="6">
    <source>
        <dbReference type="EMBL" id="MBA5778853.1"/>
    </source>
</evidence>
<keyword evidence="3 6" id="KW-0560">Oxidoreductase</keyword>
<proteinExistence type="inferred from homology"/>
<protein>
    <submittedName>
        <fullName evidence="6">Protocatechuate 3,4-dioxygenase subunit alpha</fullName>
        <ecNumber evidence="6">1.13.11.3</ecNumber>
    </submittedName>
</protein>
<dbReference type="Proteomes" id="UP000541109">
    <property type="component" value="Unassembled WGS sequence"/>
</dbReference>
<evidence type="ECO:0000313" key="7">
    <source>
        <dbReference type="Proteomes" id="UP000541109"/>
    </source>
</evidence>
<dbReference type="AlphaFoldDB" id="A0A839AGM3"/>
<gene>
    <name evidence="6" type="primary">pcaG</name>
    <name evidence="6" type="ORF">H2509_17135</name>
</gene>
<dbReference type="InterPro" id="IPR050770">
    <property type="entry name" value="Intradiol_RC_Dioxygenase"/>
</dbReference>
<dbReference type="GO" id="GO:0005506">
    <property type="term" value="F:iron ion binding"/>
    <property type="evidence" value="ECO:0007669"/>
    <property type="project" value="InterPro"/>
</dbReference>
<dbReference type="SUPFAM" id="SSF49482">
    <property type="entry name" value="Aromatic compound dioxygenase"/>
    <property type="match status" value="1"/>
</dbReference>
<evidence type="ECO:0000256" key="4">
    <source>
        <dbReference type="SAM" id="MobiDB-lite"/>
    </source>
</evidence>
<name>A0A839AGM3_9HYPH</name>
<feature type="compositionally biased region" description="Basic and acidic residues" evidence="4">
    <location>
        <begin position="1"/>
        <end position="12"/>
    </location>
</feature>
<dbReference type="GO" id="GO:0018578">
    <property type="term" value="F:protocatechuate 3,4-dioxygenase activity"/>
    <property type="evidence" value="ECO:0007669"/>
    <property type="project" value="UniProtKB-EC"/>
</dbReference>
<evidence type="ECO:0000259" key="5">
    <source>
        <dbReference type="Pfam" id="PF00775"/>
    </source>
</evidence>
<evidence type="ECO:0000256" key="1">
    <source>
        <dbReference type="ARBA" id="ARBA00007825"/>
    </source>
</evidence>
<feature type="domain" description="Intradiol ring-cleavage dioxygenases" evidence="5">
    <location>
        <begin position="50"/>
        <end position="180"/>
    </location>
</feature>
<dbReference type="Gene3D" id="2.60.130.10">
    <property type="entry name" value="Aromatic compound dioxygenase"/>
    <property type="match status" value="1"/>
</dbReference>
<dbReference type="Pfam" id="PF00775">
    <property type="entry name" value="Dioxygenase_C"/>
    <property type="match status" value="1"/>
</dbReference>
<feature type="region of interest" description="Disordered" evidence="4">
    <location>
        <begin position="1"/>
        <end position="43"/>
    </location>
</feature>
<keyword evidence="7" id="KW-1185">Reference proteome</keyword>
<sequence>MSDGPFDGRLKETPSQTAGPYVHIGTAPQSIGRPALPNQPGPVAFEGTGAVTVEGIVYDGAGEPVRDAMIEFWGADPDGRVGRNGLFGRTTSDFRTGVYRFRTARPGPLKAGTAPYIAILIFARGINLHLATRLYFPENRAQIDADPDLRRVSPSGRASLTAVKASDGEADYRFDIHLQGENETVFFDV</sequence>
<dbReference type="RefSeq" id="WP_182167572.1">
    <property type="nucleotide sequence ID" value="NZ_JACFXV010000064.1"/>
</dbReference>
<dbReference type="InterPro" id="IPR000627">
    <property type="entry name" value="Intradiol_dOase_C"/>
</dbReference>